<dbReference type="InterPro" id="IPR039261">
    <property type="entry name" value="FNR_nucleotide-bd"/>
</dbReference>
<dbReference type="GO" id="GO:0006879">
    <property type="term" value="P:intracellular iron ion homeostasis"/>
    <property type="evidence" value="ECO:0007669"/>
    <property type="project" value="TreeGrafter"/>
</dbReference>
<keyword evidence="11 14" id="KW-0472">Membrane</keyword>
<protein>
    <recommendedName>
        <fullName evidence="3">ferric-chelate reductase (NADPH)</fullName>
        <ecNumber evidence="3">1.16.1.9</ecNumber>
    </recommendedName>
</protein>
<dbReference type="PANTHER" id="PTHR32361:SF9">
    <property type="entry name" value="FERRIC REDUCTASE TRANSMEMBRANE COMPONENT 3-RELATED"/>
    <property type="match status" value="1"/>
</dbReference>
<evidence type="ECO:0000256" key="15">
    <source>
        <dbReference type="SAM" id="SignalP"/>
    </source>
</evidence>
<keyword evidence="10" id="KW-0406">Ion transport</keyword>
<sequence>MLLLFPFHLFSFSSLFLTRMASVSVSILLFMTAAAAASPSAEAGTSSNAAAAPAITKGPSTNEIIVYWFDIVLLCVLGLFFLAALPRMYGRFSIASERSRGFLFRSEKNDMSQFPRALSVYDLRDQFTGSTKFDAVSDQSHTLAIHNTYARSEKEWIISPSPPRSPPTHVRTLSSVLHPFLSPLSYSVSPSMTIGKVTLIGIYLLGMIIVVFIDGGNPLASPARLGYIATSQIPVAVALGTKNNVVGMLIGMGYEKLNFLHRWVGIVTFFAANLHTIGYIYKWAINNDLREELQKPYIVSGTVGLIGLQLLYLGSLGFVRRRAYTFFLMAHIIGLIIFFVGICYHEKVCIKYVLLGVVIYSVDHLMRLMKTRFATARIMNVPELGLTRVELPTVTAGWRAGQHVRIRVLSTEMGWLGWSVAHPFTIANASESASERGLVLMCKKVGGWTNCLYTAASRAGEYTSEKGIGVQRELKVVIEGPYGGPGNMVMSSYSSVLLVTGGSGVSFALSQAEEIVQDICNGKSAVRFLEVVWVTQTTDSVHPLVPAFAGLIDSVSGTPGVVLKVSVFCSRASG</sequence>
<dbReference type="OrthoDB" id="17725at2759"/>
<dbReference type="GO" id="GO:0015677">
    <property type="term" value="P:copper ion import"/>
    <property type="evidence" value="ECO:0007669"/>
    <property type="project" value="TreeGrafter"/>
</dbReference>
<feature type="chain" id="PRO_5020234700" description="ferric-chelate reductase (NADPH)" evidence="15">
    <location>
        <begin position="37"/>
        <end position="574"/>
    </location>
</feature>
<evidence type="ECO:0000313" key="18">
    <source>
        <dbReference type="Proteomes" id="UP000308199"/>
    </source>
</evidence>
<keyword evidence="18" id="KW-1185">Reference proteome</keyword>
<dbReference type="Gene3D" id="3.40.50.80">
    <property type="entry name" value="Nucleotide-binding domain of ferredoxin-NADP reductase (FNR) module"/>
    <property type="match status" value="1"/>
</dbReference>
<dbReference type="GO" id="GO:0006826">
    <property type="term" value="P:iron ion transport"/>
    <property type="evidence" value="ECO:0007669"/>
    <property type="project" value="UniProtKB-ARBA"/>
</dbReference>
<feature type="domain" description="FAD-binding FR-type" evidence="16">
    <location>
        <begin position="361"/>
        <end position="488"/>
    </location>
</feature>
<keyword evidence="12" id="KW-0325">Glycoprotein</keyword>
<keyword evidence="7" id="KW-0249">Electron transport</keyword>
<dbReference type="PANTHER" id="PTHR32361">
    <property type="entry name" value="FERRIC/CUPRIC REDUCTASE TRANSMEMBRANE COMPONENT"/>
    <property type="match status" value="1"/>
</dbReference>
<evidence type="ECO:0000256" key="2">
    <source>
        <dbReference type="ARBA" id="ARBA00006278"/>
    </source>
</evidence>
<feature type="transmembrane region" description="Helical" evidence="14">
    <location>
        <begin position="326"/>
        <end position="344"/>
    </location>
</feature>
<reference evidence="17 18" key="1">
    <citation type="submission" date="2019-02" db="EMBL/GenBank/DDBJ databases">
        <title>Genome sequencing of the rare red list fungi Phellinidium pouzarii.</title>
        <authorList>
            <person name="Buettner E."/>
            <person name="Kellner H."/>
        </authorList>
    </citation>
    <scope>NUCLEOTIDE SEQUENCE [LARGE SCALE GENOMIC DNA]</scope>
    <source>
        <strain evidence="17 18">DSM 108285</strain>
    </source>
</reference>
<dbReference type="EC" id="1.16.1.9" evidence="3"/>
<gene>
    <name evidence="17" type="ORF">EW145_g3533</name>
</gene>
<accession>A0A4S4L8A0</accession>
<dbReference type="SFLD" id="SFLDG01168">
    <property type="entry name" value="Ferric_reductase_subgroup_(FRE"/>
    <property type="match status" value="1"/>
</dbReference>
<evidence type="ECO:0000256" key="3">
    <source>
        <dbReference type="ARBA" id="ARBA00012668"/>
    </source>
</evidence>
<evidence type="ECO:0000256" key="4">
    <source>
        <dbReference type="ARBA" id="ARBA00022448"/>
    </source>
</evidence>
<evidence type="ECO:0000256" key="9">
    <source>
        <dbReference type="ARBA" id="ARBA00023002"/>
    </source>
</evidence>
<dbReference type="CDD" id="cd06186">
    <property type="entry name" value="NOX_Duox_like_FAD_NADP"/>
    <property type="match status" value="1"/>
</dbReference>
<dbReference type="Proteomes" id="UP000308199">
    <property type="component" value="Unassembled WGS sequence"/>
</dbReference>
<dbReference type="InterPro" id="IPR013130">
    <property type="entry name" value="Fe3_Rdtase_TM_dom"/>
</dbReference>
<keyword evidence="4" id="KW-0813">Transport</keyword>
<comment type="caution">
    <text evidence="17">The sequence shown here is derived from an EMBL/GenBank/DDBJ whole genome shotgun (WGS) entry which is preliminary data.</text>
</comment>
<dbReference type="Pfam" id="PF01794">
    <property type="entry name" value="Ferric_reduct"/>
    <property type="match status" value="1"/>
</dbReference>
<dbReference type="PROSITE" id="PS51384">
    <property type="entry name" value="FAD_FR"/>
    <property type="match status" value="1"/>
</dbReference>
<dbReference type="Pfam" id="PF08030">
    <property type="entry name" value="NAD_binding_6"/>
    <property type="match status" value="1"/>
</dbReference>
<dbReference type="SUPFAM" id="SSF63380">
    <property type="entry name" value="Riboflavin synthase domain-like"/>
    <property type="match status" value="1"/>
</dbReference>
<dbReference type="GO" id="GO:0052851">
    <property type="term" value="F:ferric-chelate reductase (NADPH) activity"/>
    <property type="evidence" value="ECO:0007669"/>
    <property type="project" value="UniProtKB-EC"/>
</dbReference>
<dbReference type="AlphaFoldDB" id="A0A4S4L8A0"/>
<feature type="transmembrane region" description="Helical" evidence="14">
    <location>
        <begin position="194"/>
        <end position="213"/>
    </location>
</feature>
<keyword evidence="9" id="KW-0560">Oxidoreductase</keyword>
<dbReference type="InterPro" id="IPR051410">
    <property type="entry name" value="Ferric/Cupric_Reductase"/>
</dbReference>
<feature type="non-terminal residue" evidence="17">
    <location>
        <position position="574"/>
    </location>
</feature>
<keyword evidence="5" id="KW-1003">Cell membrane</keyword>
<evidence type="ECO:0000256" key="14">
    <source>
        <dbReference type="SAM" id="Phobius"/>
    </source>
</evidence>
<comment type="subcellular location">
    <subcellularLocation>
        <location evidence="1">Cell membrane</location>
        <topology evidence="1">Multi-pass membrane protein</topology>
    </subcellularLocation>
</comment>
<evidence type="ECO:0000256" key="6">
    <source>
        <dbReference type="ARBA" id="ARBA00022692"/>
    </source>
</evidence>
<feature type="transmembrane region" description="Helical" evidence="14">
    <location>
        <begin position="350"/>
        <end position="369"/>
    </location>
</feature>
<feature type="signal peptide" evidence="15">
    <location>
        <begin position="1"/>
        <end position="36"/>
    </location>
</feature>
<dbReference type="EMBL" id="SGPK01000154">
    <property type="protein sequence ID" value="THH07211.1"/>
    <property type="molecule type" value="Genomic_DNA"/>
</dbReference>
<dbReference type="InterPro" id="IPR017938">
    <property type="entry name" value="Riboflavin_synthase-like_b-brl"/>
</dbReference>
<keyword evidence="8 14" id="KW-1133">Transmembrane helix</keyword>
<dbReference type="InterPro" id="IPR013121">
    <property type="entry name" value="Fe_red_NAD-bd_6"/>
</dbReference>
<organism evidence="17 18">
    <name type="scientific">Phellinidium pouzarii</name>
    <dbReference type="NCBI Taxonomy" id="167371"/>
    <lineage>
        <taxon>Eukaryota</taxon>
        <taxon>Fungi</taxon>
        <taxon>Dikarya</taxon>
        <taxon>Basidiomycota</taxon>
        <taxon>Agaricomycotina</taxon>
        <taxon>Agaricomycetes</taxon>
        <taxon>Hymenochaetales</taxon>
        <taxon>Hymenochaetaceae</taxon>
        <taxon>Phellinidium</taxon>
    </lineage>
</organism>
<dbReference type="InterPro" id="IPR017927">
    <property type="entry name" value="FAD-bd_FR_type"/>
</dbReference>
<evidence type="ECO:0000256" key="12">
    <source>
        <dbReference type="ARBA" id="ARBA00023180"/>
    </source>
</evidence>
<evidence type="ECO:0000256" key="1">
    <source>
        <dbReference type="ARBA" id="ARBA00004651"/>
    </source>
</evidence>
<feature type="transmembrane region" description="Helical" evidence="14">
    <location>
        <begin position="263"/>
        <end position="285"/>
    </location>
</feature>
<evidence type="ECO:0000256" key="13">
    <source>
        <dbReference type="ARBA" id="ARBA00048483"/>
    </source>
</evidence>
<evidence type="ECO:0000256" key="10">
    <source>
        <dbReference type="ARBA" id="ARBA00023065"/>
    </source>
</evidence>
<evidence type="ECO:0000256" key="11">
    <source>
        <dbReference type="ARBA" id="ARBA00023136"/>
    </source>
</evidence>
<feature type="transmembrane region" description="Helical" evidence="14">
    <location>
        <begin position="233"/>
        <end position="251"/>
    </location>
</feature>
<name>A0A4S4L8A0_9AGAM</name>
<dbReference type="InterPro" id="IPR013112">
    <property type="entry name" value="FAD-bd_8"/>
</dbReference>
<comment type="similarity">
    <text evidence="2">Belongs to the ferric reductase (FRE) family.</text>
</comment>
<evidence type="ECO:0000259" key="16">
    <source>
        <dbReference type="PROSITE" id="PS51384"/>
    </source>
</evidence>
<evidence type="ECO:0000313" key="17">
    <source>
        <dbReference type="EMBL" id="THH07211.1"/>
    </source>
</evidence>
<keyword evidence="6 14" id="KW-0812">Transmembrane</keyword>
<evidence type="ECO:0000256" key="5">
    <source>
        <dbReference type="ARBA" id="ARBA00022475"/>
    </source>
</evidence>
<evidence type="ECO:0000256" key="7">
    <source>
        <dbReference type="ARBA" id="ARBA00022982"/>
    </source>
</evidence>
<dbReference type="SFLD" id="SFLDS00052">
    <property type="entry name" value="Ferric_Reductase_Domain"/>
    <property type="match status" value="1"/>
</dbReference>
<evidence type="ECO:0000256" key="8">
    <source>
        <dbReference type="ARBA" id="ARBA00022989"/>
    </source>
</evidence>
<dbReference type="GO" id="GO:0005886">
    <property type="term" value="C:plasma membrane"/>
    <property type="evidence" value="ECO:0007669"/>
    <property type="project" value="UniProtKB-SubCell"/>
</dbReference>
<keyword evidence="15" id="KW-0732">Signal</keyword>
<proteinExistence type="inferred from homology"/>
<dbReference type="Pfam" id="PF08022">
    <property type="entry name" value="FAD_binding_8"/>
    <property type="match status" value="1"/>
</dbReference>
<feature type="transmembrane region" description="Helical" evidence="14">
    <location>
        <begin position="65"/>
        <end position="85"/>
    </location>
</feature>
<comment type="catalytic activity">
    <reaction evidence="13">
        <text>2 a Fe(II)-siderophore + NADP(+) + H(+) = 2 a Fe(III)-siderophore + NADPH</text>
        <dbReference type="Rhea" id="RHEA:28795"/>
        <dbReference type="Rhea" id="RHEA-COMP:11342"/>
        <dbReference type="Rhea" id="RHEA-COMP:11344"/>
        <dbReference type="ChEBI" id="CHEBI:15378"/>
        <dbReference type="ChEBI" id="CHEBI:29033"/>
        <dbReference type="ChEBI" id="CHEBI:29034"/>
        <dbReference type="ChEBI" id="CHEBI:57783"/>
        <dbReference type="ChEBI" id="CHEBI:58349"/>
        <dbReference type="EC" id="1.16.1.9"/>
    </reaction>
</comment>
<feature type="transmembrane region" description="Helical" evidence="14">
    <location>
        <begin position="297"/>
        <end position="319"/>
    </location>
</feature>